<feature type="transmembrane region" description="Helical" evidence="12">
    <location>
        <begin position="137"/>
        <end position="160"/>
    </location>
</feature>
<keyword evidence="8" id="KW-0406">Ion transport</keyword>
<evidence type="ECO:0000313" key="13">
    <source>
        <dbReference type="EMBL" id="BES95294.1"/>
    </source>
</evidence>
<proteinExistence type="inferred from homology"/>
<keyword evidence="7" id="KW-0915">Sodium</keyword>
<evidence type="ECO:0000256" key="2">
    <source>
        <dbReference type="ARBA" id="ARBA00006434"/>
    </source>
</evidence>
<feature type="transmembrane region" description="Helical" evidence="12">
    <location>
        <begin position="166"/>
        <end position="185"/>
    </location>
</feature>
<feature type="transmembrane region" description="Helical" evidence="12">
    <location>
        <begin position="92"/>
        <end position="116"/>
    </location>
</feature>
<feature type="transmembrane region" description="Helical" evidence="12">
    <location>
        <begin position="253"/>
        <end position="274"/>
    </location>
</feature>
<keyword evidence="4" id="KW-1003">Cell membrane</keyword>
<keyword evidence="10" id="KW-0739">Sodium transport</keyword>
<keyword evidence="3" id="KW-0813">Transport</keyword>
<evidence type="ECO:0000313" key="14">
    <source>
        <dbReference type="Proteomes" id="UP001307889"/>
    </source>
</evidence>
<feature type="transmembrane region" description="Helical" evidence="12">
    <location>
        <begin position="517"/>
        <end position="535"/>
    </location>
</feature>
<keyword evidence="9 12" id="KW-0472">Membrane</keyword>
<dbReference type="Proteomes" id="UP001307889">
    <property type="component" value="Chromosome 6"/>
</dbReference>
<comment type="similarity">
    <text evidence="2 11">Belongs to the sodium:solute symporter (SSF) (TC 2.A.21) family.</text>
</comment>
<dbReference type="Gene3D" id="1.20.1730.10">
    <property type="entry name" value="Sodium/glucose cotransporter"/>
    <property type="match status" value="1"/>
</dbReference>
<accession>A0ABN7AVG7</accession>
<evidence type="ECO:0000256" key="7">
    <source>
        <dbReference type="ARBA" id="ARBA00023053"/>
    </source>
</evidence>
<feature type="transmembrane region" description="Helical" evidence="12">
    <location>
        <begin position="286"/>
        <end position="308"/>
    </location>
</feature>
<feature type="transmembrane region" description="Helical" evidence="12">
    <location>
        <begin position="450"/>
        <end position="470"/>
    </location>
</feature>
<reference evidence="13 14" key="1">
    <citation type="submission" date="2023-09" db="EMBL/GenBank/DDBJ databases">
        <title>Nesidiocoris tenuis whole genome shotgun sequence.</title>
        <authorList>
            <person name="Shibata T."/>
            <person name="Shimoda M."/>
            <person name="Kobayashi T."/>
            <person name="Uehara T."/>
        </authorList>
    </citation>
    <scope>NUCLEOTIDE SEQUENCE [LARGE SCALE GENOMIC DNA]</scope>
    <source>
        <strain evidence="13 14">Japan</strain>
    </source>
</reference>
<keyword evidence="5 12" id="KW-0812">Transmembrane</keyword>
<dbReference type="PROSITE" id="PS50283">
    <property type="entry name" value="NA_SOLUT_SYMP_3"/>
    <property type="match status" value="1"/>
</dbReference>
<evidence type="ECO:0000256" key="9">
    <source>
        <dbReference type="ARBA" id="ARBA00023136"/>
    </source>
</evidence>
<evidence type="ECO:0000256" key="4">
    <source>
        <dbReference type="ARBA" id="ARBA00022475"/>
    </source>
</evidence>
<keyword evidence="6 12" id="KW-1133">Transmembrane helix</keyword>
<evidence type="ECO:0000256" key="8">
    <source>
        <dbReference type="ARBA" id="ARBA00023065"/>
    </source>
</evidence>
<dbReference type="PANTHER" id="PTHR42985">
    <property type="entry name" value="SODIUM-COUPLED MONOCARBOXYLATE TRANSPORTER"/>
    <property type="match status" value="1"/>
</dbReference>
<evidence type="ECO:0000256" key="11">
    <source>
        <dbReference type="RuleBase" id="RU362091"/>
    </source>
</evidence>
<evidence type="ECO:0000256" key="12">
    <source>
        <dbReference type="SAM" id="Phobius"/>
    </source>
</evidence>
<evidence type="ECO:0000256" key="6">
    <source>
        <dbReference type="ARBA" id="ARBA00022989"/>
    </source>
</evidence>
<protein>
    <submittedName>
        <fullName evidence="13">Sodium-coupled monocarboxylate transporter</fullName>
    </submittedName>
</protein>
<evidence type="ECO:0000256" key="5">
    <source>
        <dbReference type="ARBA" id="ARBA00022692"/>
    </source>
</evidence>
<dbReference type="NCBIfam" id="TIGR00813">
    <property type="entry name" value="sss"/>
    <property type="match status" value="1"/>
</dbReference>
<feature type="transmembrane region" description="Helical" evidence="12">
    <location>
        <begin position="391"/>
        <end position="410"/>
    </location>
</feature>
<comment type="subcellular location">
    <subcellularLocation>
        <location evidence="1">Cell membrane</location>
        <topology evidence="1">Multi-pass membrane protein</topology>
    </subcellularLocation>
</comment>
<name>A0ABN7AVG7_9HEMI</name>
<feature type="transmembrane region" description="Helical" evidence="12">
    <location>
        <begin position="60"/>
        <end position="80"/>
    </location>
</feature>
<dbReference type="EMBL" id="AP028914">
    <property type="protein sequence ID" value="BES95294.1"/>
    <property type="molecule type" value="Genomic_DNA"/>
</dbReference>
<feature type="transmembrane region" description="Helical" evidence="12">
    <location>
        <begin position="20"/>
        <end position="39"/>
    </location>
</feature>
<keyword evidence="14" id="KW-1185">Reference proteome</keyword>
<evidence type="ECO:0000256" key="1">
    <source>
        <dbReference type="ARBA" id="ARBA00004651"/>
    </source>
</evidence>
<organism evidence="13 14">
    <name type="scientific">Nesidiocoris tenuis</name>
    <dbReference type="NCBI Taxonomy" id="355587"/>
    <lineage>
        <taxon>Eukaryota</taxon>
        <taxon>Metazoa</taxon>
        <taxon>Ecdysozoa</taxon>
        <taxon>Arthropoda</taxon>
        <taxon>Hexapoda</taxon>
        <taxon>Insecta</taxon>
        <taxon>Pterygota</taxon>
        <taxon>Neoptera</taxon>
        <taxon>Paraneoptera</taxon>
        <taxon>Hemiptera</taxon>
        <taxon>Heteroptera</taxon>
        <taxon>Panheteroptera</taxon>
        <taxon>Cimicomorpha</taxon>
        <taxon>Miridae</taxon>
        <taxon>Dicyphina</taxon>
        <taxon>Nesidiocoris</taxon>
    </lineage>
</organism>
<dbReference type="CDD" id="cd11492">
    <property type="entry name" value="SLC5sbd_NIS-SMVT"/>
    <property type="match status" value="1"/>
</dbReference>
<gene>
    <name evidence="13" type="ORF">NTJ_08103</name>
</gene>
<dbReference type="InterPro" id="IPR038377">
    <property type="entry name" value="Na/Glc_symporter_sf"/>
</dbReference>
<sequence>MSGKTVLLDNIKQLFDWFEYTVFAASLVLSMLVGVYFGFIKKSGQDTVEGYMLGGKQMSLLPVSLSLVASFISGITLLGIPAEVYVYGTQVMGVVIGMVACGFINSAFFLPVFYKLQLLSLYEYLERRFDRRIRKCVSGMYIFTTLMWVALAIYVPALAINQVTGLSVHMVTPVVSSVCIFYTTVGGLKAVVWTDTLQTVIMIGALIVIVIVGTLDVGGVSKVFEAASSGDRLEIFNMDSSLTARMTFWSSSLGYTVFWVYASGTSAAMVQRFISLPTSKLAYQAVFLYVLGCSAFFLASAYVGLLMYTKYQSCDPVKVGIAKKPEQITPIFVLEAVGHIRGVPGLFISGVLAAALSTMSTCMNAMAGIIYEDFITPCMKSTPSDSTSSFYMKWISFLIGVITVVLVLLVEKLGAVLEISSMFGGAAAGIIVGVFTMALFVPFANGKGTLIAFASSTAYMIWTIGGFSYYSKSGIISYKNKGLSVEGCQWNVTTTITDPIIEEQTDQYILPIYRLSIFYYSVAAFIIVMVVGLVVSKLTGGRESTTLEKDLFHPLVHSFLIKREKPPHGANGYVAIRLKERNLESPEIHTDKTVTNG</sequence>
<dbReference type="InterPro" id="IPR001734">
    <property type="entry name" value="Na/solute_symporter"/>
</dbReference>
<feature type="transmembrane region" description="Helical" evidence="12">
    <location>
        <begin position="197"/>
        <end position="215"/>
    </location>
</feature>
<feature type="transmembrane region" description="Helical" evidence="12">
    <location>
        <begin position="346"/>
        <end position="371"/>
    </location>
</feature>
<dbReference type="InterPro" id="IPR051163">
    <property type="entry name" value="Sodium:Solute_Symporter_SSF"/>
</dbReference>
<feature type="transmembrane region" description="Helical" evidence="12">
    <location>
        <begin position="422"/>
        <end position="443"/>
    </location>
</feature>
<evidence type="ECO:0000256" key="3">
    <source>
        <dbReference type="ARBA" id="ARBA00022448"/>
    </source>
</evidence>
<dbReference type="Pfam" id="PF00474">
    <property type="entry name" value="SSF"/>
    <property type="match status" value="1"/>
</dbReference>
<evidence type="ECO:0000256" key="10">
    <source>
        <dbReference type="ARBA" id="ARBA00023201"/>
    </source>
</evidence>
<dbReference type="PANTHER" id="PTHR42985:SF39">
    <property type="entry name" value="GH10366P"/>
    <property type="match status" value="1"/>
</dbReference>